<organism evidence="1 2">
    <name type="scientific">Diphasiastrum complanatum</name>
    <name type="common">Issler's clubmoss</name>
    <name type="synonym">Lycopodium complanatum</name>
    <dbReference type="NCBI Taxonomy" id="34168"/>
    <lineage>
        <taxon>Eukaryota</taxon>
        <taxon>Viridiplantae</taxon>
        <taxon>Streptophyta</taxon>
        <taxon>Embryophyta</taxon>
        <taxon>Tracheophyta</taxon>
        <taxon>Lycopodiopsida</taxon>
        <taxon>Lycopodiales</taxon>
        <taxon>Lycopodiaceae</taxon>
        <taxon>Lycopodioideae</taxon>
        <taxon>Diphasiastrum</taxon>
    </lineage>
</organism>
<keyword evidence="2" id="KW-1185">Reference proteome</keyword>
<proteinExistence type="predicted"/>
<sequence>MVALRSCFRTIMLGAANSSPRTLDCGLTLSIRNQLRRPNAGSLQDFSRLCEKGLLHEALQALINLEGAGISPQNLSFLLLECIRNKNLAVGRQVQSLMVGWQLETNMLLANHLIRLFSICGSLSEAYKVFCRFSAPNLYIWTAIISAFVKHGRGKQAIMFYHNMKQSSVKPNDYTYVSILKACNGPAFLEQGKLIHADIIRAGYEANLFVGNTLIDMYAKCGSIDGMRQVFDNLLERDLISWNIIIAGYSQQNSGQHALQLFMQMQQEGVLPDTFTFVSILKACSNKAALGQGKLIHTHSVSRELESNIFIRNALVDMYAKGGDLDEARQVFDRIPKKDVVVWNTMITAYAQQGLAYDAFQLFKGMQNEGTKPNSITFGSLLKACCSILSLDKGKYIHAQIIQSGLESDLFAGSALVDMYIKCGSLGEAREVFDKLLDKDVVSWNVMIAGYAQKGHGLLALELFKQMEEEGMKPNSVTFLSILKACASMQSIDICKSIHKQIVNSGAASNIFVGNALVDMYAKCGYVDEAYRVFSNLLEKDIVSWNAMIHGYVMHGLPRQALELCGKMQEEEIKPNSATIVSILKACGSLKAITEGRLIHELLVETCHLSNVLVGSALVDMYCKCGGVLEARQVFDTLPAKNLVVWNTMITGYNQHGYHEQALQLFKELQEVGMGPDLITNASILKASANLDDIDQVRLIHDQLQKTGAEMDISIGSTLINSYAKCGSLNEALHVFMSLSRASVPSWNAMIGAYVKHGLGGKAIALFEKMVKDRVEPDAVTFVSILKACGSIAAIDYGKLIHAKVREKGLDGNTFVGNALLDMYAKCGSLDEARRVFENLVEKDVVSWNTMISGYAQYGLGQQAIELFKKMHDQGLKADHATFVSVLSACSRTSLLDEGFQVFKSMVEEFGIVPTFHHHSCIVDLLSRAGNLYEAEKFIKMFPVQQVP</sequence>
<dbReference type="Proteomes" id="UP001162992">
    <property type="component" value="Chromosome 14"/>
</dbReference>
<reference evidence="2" key="1">
    <citation type="journal article" date="2024" name="Proc. Natl. Acad. Sci. U.S.A.">
        <title>Extraordinary preservation of gene collinearity over three hundred million years revealed in homosporous lycophytes.</title>
        <authorList>
            <person name="Li C."/>
            <person name="Wickell D."/>
            <person name="Kuo L.Y."/>
            <person name="Chen X."/>
            <person name="Nie B."/>
            <person name="Liao X."/>
            <person name="Peng D."/>
            <person name="Ji J."/>
            <person name="Jenkins J."/>
            <person name="Williams M."/>
            <person name="Shu S."/>
            <person name="Plott C."/>
            <person name="Barry K."/>
            <person name="Rajasekar S."/>
            <person name="Grimwood J."/>
            <person name="Han X."/>
            <person name="Sun S."/>
            <person name="Hou Z."/>
            <person name="He W."/>
            <person name="Dai G."/>
            <person name="Sun C."/>
            <person name="Schmutz J."/>
            <person name="Leebens-Mack J.H."/>
            <person name="Li F.W."/>
            <person name="Wang L."/>
        </authorList>
    </citation>
    <scope>NUCLEOTIDE SEQUENCE [LARGE SCALE GENOMIC DNA]</scope>
    <source>
        <strain evidence="2">cv. PW_Plant_1</strain>
    </source>
</reference>
<gene>
    <name evidence="1" type="ORF">O6H91_14G082800</name>
</gene>
<evidence type="ECO:0000313" key="2">
    <source>
        <dbReference type="Proteomes" id="UP001162992"/>
    </source>
</evidence>
<comment type="caution">
    <text evidence="1">The sequence shown here is derived from an EMBL/GenBank/DDBJ whole genome shotgun (WGS) entry which is preliminary data.</text>
</comment>
<evidence type="ECO:0000313" key="1">
    <source>
        <dbReference type="EMBL" id="KAJ7532325.1"/>
    </source>
</evidence>
<accession>A0ACC2BRI8</accession>
<name>A0ACC2BRI8_DIPCM</name>
<dbReference type="EMBL" id="CM055105">
    <property type="protein sequence ID" value="KAJ7532325.1"/>
    <property type="molecule type" value="Genomic_DNA"/>
</dbReference>
<protein>
    <submittedName>
        <fullName evidence="1">Uncharacterized protein</fullName>
    </submittedName>
</protein>